<dbReference type="InterPro" id="IPR036291">
    <property type="entry name" value="NAD(P)-bd_dom_sf"/>
</dbReference>
<dbReference type="PRINTS" id="PR00081">
    <property type="entry name" value="GDHRDH"/>
</dbReference>
<dbReference type="SUPFAM" id="SSF51735">
    <property type="entry name" value="NAD(P)-binding Rossmann-fold domains"/>
    <property type="match status" value="1"/>
</dbReference>
<dbReference type="PANTHER" id="PTHR24321">
    <property type="entry name" value="DEHYDROGENASES, SHORT CHAIN"/>
    <property type="match status" value="1"/>
</dbReference>
<accession>A0A0E4GZW0</accession>
<dbReference type="GO" id="GO:0016491">
    <property type="term" value="F:oxidoreductase activity"/>
    <property type="evidence" value="ECO:0007669"/>
    <property type="project" value="UniProtKB-KW"/>
</dbReference>
<dbReference type="Proteomes" id="UP000199251">
    <property type="component" value="Unassembled WGS sequence"/>
</dbReference>
<dbReference type="Pfam" id="PF13561">
    <property type="entry name" value="adh_short_C2"/>
    <property type="match status" value="1"/>
</dbReference>
<organism evidence="3 4">
    <name type="scientific">Mycobacterium lentiflavum</name>
    <dbReference type="NCBI Taxonomy" id="141349"/>
    <lineage>
        <taxon>Bacteria</taxon>
        <taxon>Bacillati</taxon>
        <taxon>Actinomycetota</taxon>
        <taxon>Actinomycetes</taxon>
        <taxon>Mycobacteriales</taxon>
        <taxon>Mycobacteriaceae</taxon>
        <taxon>Mycobacterium</taxon>
        <taxon>Mycobacterium simiae complex</taxon>
    </lineage>
</organism>
<dbReference type="Gene3D" id="3.40.50.720">
    <property type="entry name" value="NAD(P)-binding Rossmann-like Domain"/>
    <property type="match status" value="1"/>
</dbReference>
<dbReference type="PROSITE" id="PS00061">
    <property type="entry name" value="ADH_SHORT"/>
    <property type="match status" value="1"/>
</dbReference>
<dbReference type="InterPro" id="IPR002347">
    <property type="entry name" value="SDR_fam"/>
</dbReference>
<keyword evidence="2" id="KW-0560">Oxidoreductase</keyword>
<dbReference type="EMBL" id="CTEE01000001">
    <property type="protein sequence ID" value="CQD17752.1"/>
    <property type="molecule type" value="Genomic_DNA"/>
</dbReference>
<dbReference type="STRING" id="141349.BN1232_04000"/>
<comment type="similarity">
    <text evidence="1">Belongs to the short-chain dehydrogenases/reductases (SDR) family.</text>
</comment>
<dbReference type="FunFam" id="3.40.50.720:FF:000084">
    <property type="entry name" value="Short-chain dehydrogenase reductase"/>
    <property type="match status" value="1"/>
</dbReference>
<dbReference type="InterPro" id="IPR020904">
    <property type="entry name" value="Sc_DH/Rdtase_CS"/>
</dbReference>
<sequence>MPADPRTLVQGAARIIDAGMTDAVTGRLPESRTWQRLAGRTALVVGAARGMGEATARLFHAEGAKVLLGDVLDAEGELVAKDLGEGASFVHLDVTSETDWVRAHETAEAEFGAPVTAYAHTAAVASFSFVADLSLDDYRRTVEIDQVGVFLGIRSCIEPMTRAGGGAMVAVSSVDGIGAHPGLAGYTSAKFAIRGIVRVAALELARSGIRVNTIVPGGIDTPMIRPRDVEPEVLDPLARQVPLGHVGDPAELARAALWLVSDESSYVTGTDLIVDGGLMARVPLDLG</sequence>
<dbReference type="AlphaFoldDB" id="A0A0E4GZW0"/>
<dbReference type="PANTHER" id="PTHR24321:SF15">
    <property type="entry name" value="OXIDOREDUCTASE UCPA"/>
    <property type="match status" value="1"/>
</dbReference>
<gene>
    <name evidence="3" type="primary">fabG3_1</name>
    <name evidence="3" type="ORF">BN1232_04000</name>
</gene>
<evidence type="ECO:0000256" key="1">
    <source>
        <dbReference type="ARBA" id="ARBA00006484"/>
    </source>
</evidence>
<proteinExistence type="inferred from homology"/>
<dbReference type="RefSeq" id="WP_217493137.1">
    <property type="nucleotide sequence ID" value="NZ_CTEE01000001.1"/>
</dbReference>
<evidence type="ECO:0000313" key="4">
    <source>
        <dbReference type="Proteomes" id="UP000199251"/>
    </source>
</evidence>
<protein>
    <submittedName>
        <fullName evidence="3">20-beta-hydroxysteroid dehydrogenase</fullName>
    </submittedName>
</protein>
<name>A0A0E4GZW0_MYCLN</name>
<reference evidence="3 4" key="1">
    <citation type="submission" date="2015-03" db="EMBL/GenBank/DDBJ databases">
        <authorList>
            <person name="Urmite Genomes"/>
        </authorList>
    </citation>
    <scope>NUCLEOTIDE SEQUENCE [LARGE SCALE GENOMIC DNA]</scope>
    <source>
        <strain evidence="3 4">CSUR P1491</strain>
    </source>
</reference>
<evidence type="ECO:0000256" key="2">
    <source>
        <dbReference type="ARBA" id="ARBA00023002"/>
    </source>
</evidence>
<evidence type="ECO:0000313" key="3">
    <source>
        <dbReference type="EMBL" id="CQD17752.1"/>
    </source>
</evidence>